<feature type="non-terminal residue" evidence="1">
    <location>
        <position position="82"/>
    </location>
</feature>
<sequence length="82" mass="8698">EEALQLLLDEQASGGEEASDGEEEALLAMACHSLGMQQDRLGLLNDAAATFRQAAELAARALGPRSPLAIACATRFRKTLDK</sequence>
<dbReference type="Proteomes" id="UP000654075">
    <property type="component" value="Unassembled WGS sequence"/>
</dbReference>
<gene>
    <name evidence="1" type="ORF">PGLA1383_LOCUS48862</name>
</gene>
<organism evidence="1 2">
    <name type="scientific">Polarella glacialis</name>
    <name type="common">Dinoflagellate</name>
    <dbReference type="NCBI Taxonomy" id="89957"/>
    <lineage>
        <taxon>Eukaryota</taxon>
        <taxon>Sar</taxon>
        <taxon>Alveolata</taxon>
        <taxon>Dinophyceae</taxon>
        <taxon>Suessiales</taxon>
        <taxon>Suessiaceae</taxon>
        <taxon>Polarella</taxon>
    </lineage>
</organism>
<reference evidence="1" key="1">
    <citation type="submission" date="2021-02" db="EMBL/GenBank/DDBJ databases">
        <authorList>
            <person name="Dougan E. K."/>
            <person name="Rhodes N."/>
            <person name="Thang M."/>
            <person name="Chan C."/>
        </authorList>
    </citation>
    <scope>NUCLEOTIDE SEQUENCE</scope>
</reference>
<dbReference type="AlphaFoldDB" id="A0A813H5J3"/>
<name>A0A813H5J3_POLGL</name>
<dbReference type="EMBL" id="CAJNNV010030563">
    <property type="protein sequence ID" value="CAE8632941.1"/>
    <property type="molecule type" value="Genomic_DNA"/>
</dbReference>
<proteinExistence type="predicted"/>
<evidence type="ECO:0000313" key="2">
    <source>
        <dbReference type="Proteomes" id="UP000654075"/>
    </source>
</evidence>
<accession>A0A813H5J3</accession>
<comment type="caution">
    <text evidence="1">The sequence shown here is derived from an EMBL/GenBank/DDBJ whole genome shotgun (WGS) entry which is preliminary data.</text>
</comment>
<keyword evidence="2" id="KW-1185">Reference proteome</keyword>
<evidence type="ECO:0000313" key="1">
    <source>
        <dbReference type="EMBL" id="CAE8632941.1"/>
    </source>
</evidence>
<protein>
    <submittedName>
        <fullName evidence="1">Uncharacterized protein</fullName>
    </submittedName>
</protein>
<feature type="non-terminal residue" evidence="1">
    <location>
        <position position="1"/>
    </location>
</feature>